<evidence type="ECO:0000256" key="1">
    <source>
        <dbReference type="ARBA" id="ARBA00004162"/>
    </source>
</evidence>
<protein>
    <recommendedName>
        <fullName evidence="9">Sec-independent protein translocase protein TatA</fullName>
    </recommendedName>
</protein>
<comment type="caution">
    <text evidence="11">The sequence shown here is derived from an EMBL/GenBank/DDBJ whole genome shotgun (WGS) entry which is preliminary data.</text>
</comment>
<name>A0A939TJH1_9MICO</name>
<feature type="region of interest" description="Disordered" evidence="10">
    <location>
        <begin position="43"/>
        <end position="75"/>
    </location>
</feature>
<evidence type="ECO:0000256" key="4">
    <source>
        <dbReference type="ARBA" id="ARBA00022692"/>
    </source>
</evidence>
<evidence type="ECO:0000256" key="9">
    <source>
        <dbReference type="HAMAP-Rule" id="MF_00236"/>
    </source>
</evidence>
<sequence length="75" mass="7983">MLQNLGGAHLVAIVFLIVLLFGAPKLPLLAKNFGQSMRIFKREVSTDDGTPDTRADDAEPASPAQSPAVPNDLPK</sequence>
<evidence type="ECO:0000256" key="8">
    <source>
        <dbReference type="ARBA" id="ARBA00023136"/>
    </source>
</evidence>
<proteinExistence type="inferred from homology"/>
<comment type="subcellular location">
    <subcellularLocation>
        <location evidence="1 9">Cell membrane</location>
        <topology evidence="1 9">Single-pass membrane protein</topology>
    </subcellularLocation>
</comment>
<dbReference type="Proteomes" id="UP000668403">
    <property type="component" value="Unassembled WGS sequence"/>
</dbReference>
<keyword evidence="2 9" id="KW-0813">Transport</keyword>
<evidence type="ECO:0000256" key="2">
    <source>
        <dbReference type="ARBA" id="ARBA00022448"/>
    </source>
</evidence>
<dbReference type="GO" id="GO:0043953">
    <property type="term" value="P:protein transport by the Tat complex"/>
    <property type="evidence" value="ECO:0007669"/>
    <property type="project" value="UniProtKB-UniRule"/>
</dbReference>
<feature type="transmembrane region" description="Helical" evidence="9">
    <location>
        <begin position="6"/>
        <end position="28"/>
    </location>
</feature>
<dbReference type="GO" id="GO:0008320">
    <property type="term" value="F:protein transmembrane transporter activity"/>
    <property type="evidence" value="ECO:0007669"/>
    <property type="project" value="UniProtKB-UniRule"/>
</dbReference>
<dbReference type="PANTHER" id="PTHR42982">
    <property type="entry name" value="SEC-INDEPENDENT PROTEIN TRANSLOCASE PROTEIN TATA"/>
    <property type="match status" value="1"/>
</dbReference>
<dbReference type="PANTHER" id="PTHR42982:SF1">
    <property type="entry name" value="SEC-INDEPENDENT PROTEIN TRANSLOCASE PROTEIN TATA"/>
    <property type="match status" value="1"/>
</dbReference>
<evidence type="ECO:0000256" key="7">
    <source>
        <dbReference type="ARBA" id="ARBA00023010"/>
    </source>
</evidence>
<accession>A0A939TJH1</accession>
<dbReference type="GO" id="GO:0033281">
    <property type="term" value="C:TAT protein transport complex"/>
    <property type="evidence" value="ECO:0007669"/>
    <property type="project" value="UniProtKB-UniRule"/>
</dbReference>
<feature type="compositionally biased region" description="Basic and acidic residues" evidence="10">
    <location>
        <begin position="43"/>
        <end position="57"/>
    </location>
</feature>
<dbReference type="InterPro" id="IPR003369">
    <property type="entry name" value="TatA/B/E"/>
</dbReference>
<evidence type="ECO:0000256" key="5">
    <source>
        <dbReference type="ARBA" id="ARBA00022927"/>
    </source>
</evidence>
<dbReference type="AlphaFoldDB" id="A0A939TJH1"/>
<dbReference type="InterPro" id="IPR006312">
    <property type="entry name" value="TatA/E"/>
</dbReference>
<evidence type="ECO:0000256" key="3">
    <source>
        <dbReference type="ARBA" id="ARBA00022475"/>
    </source>
</evidence>
<evidence type="ECO:0000256" key="10">
    <source>
        <dbReference type="SAM" id="MobiDB-lite"/>
    </source>
</evidence>
<dbReference type="Pfam" id="PF02416">
    <property type="entry name" value="TatA_B_E"/>
    <property type="match status" value="1"/>
</dbReference>
<gene>
    <name evidence="9" type="primary">tatA</name>
    <name evidence="11" type="ORF">J4H85_04360</name>
</gene>
<keyword evidence="5 9" id="KW-0653">Protein transport</keyword>
<keyword evidence="4 9" id="KW-0812">Transmembrane</keyword>
<comment type="subunit">
    <text evidence="9">The Tat system comprises two distinct complexes: a TatABC complex, containing multiple copies of TatA, TatB and TatC subunits, and a separate TatA complex, containing only TatA subunits. Substrates initially bind to the TatABC complex, which probably triggers association of the separate TatA complex to form the active translocon.</text>
</comment>
<evidence type="ECO:0000313" key="12">
    <source>
        <dbReference type="Proteomes" id="UP000668403"/>
    </source>
</evidence>
<comment type="function">
    <text evidence="9">Part of the twin-arginine translocation (Tat) system that transports large folded proteins containing a characteristic twin-arginine motif in their signal peptide across membranes. TatA could form the protein-conducting channel of the Tat system.</text>
</comment>
<keyword evidence="8 9" id="KW-0472">Membrane</keyword>
<dbReference type="Gene3D" id="1.20.5.3310">
    <property type="match status" value="1"/>
</dbReference>
<evidence type="ECO:0000313" key="11">
    <source>
        <dbReference type="EMBL" id="MBO2989231.1"/>
    </source>
</evidence>
<dbReference type="RefSeq" id="WP_208237144.1">
    <property type="nucleotide sequence ID" value="NZ_BAAAQU010000001.1"/>
</dbReference>
<keyword evidence="7 9" id="KW-0811">Translocation</keyword>
<comment type="similarity">
    <text evidence="9">Belongs to the TatA/E family.</text>
</comment>
<dbReference type="HAMAP" id="MF_00236">
    <property type="entry name" value="TatA_E"/>
    <property type="match status" value="1"/>
</dbReference>
<organism evidence="11 12">
    <name type="scientific">Leucobacter tardus</name>
    <dbReference type="NCBI Taxonomy" id="501483"/>
    <lineage>
        <taxon>Bacteria</taxon>
        <taxon>Bacillati</taxon>
        <taxon>Actinomycetota</taxon>
        <taxon>Actinomycetes</taxon>
        <taxon>Micrococcales</taxon>
        <taxon>Microbacteriaceae</taxon>
        <taxon>Leucobacter</taxon>
    </lineage>
</organism>
<dbReference type="EMBL" id="JAGFBF010000001">
    <property type="protein sequence ID" value="MBO2989231.1"/>
    <property type="molecule type" value="Genomic_DNA"/>
</dbReference>
<keyword evidence="12" id="KW-1185">Reference proteome</keyword>
<keyword evidence="6 9" id="KW-1133">Transmembrane helix</keyword>
<keyword evidence="3 9" id="KW-1003">Cell membrane</keyword>
<reference evidence="11" key="1">
    <citation type="submission" date="2021-03" db="EMBL/GenBank/DDBJ databases">
        <title>Leucobacter chromiisoli sp. nov., isolated from chromium-containing soil of chemical plant.</title>
        <authorList>
            <person name="Xu Z."/>
        </authorList>
    </citation>
    <scope>NUCLEOTIDE SEQUENCE</scope>
    <source>
        <strain evidence="11">K 70/01</strain>
    </source>
</reference>
<evidence type="ECO:0000256" key="6">
    <source>
        <dbReference type="ARBA" id="ARBA00022989"/>
    </source>
</evidence>